<comment type="caution">
    <text evidence="1">The sequence shown here is derived from an EMBL/GenBank/DDBJ whole genome shotgun (WGS) entry which is preliminary data.</text>
</comment>
<protein>
    <submittedName>
        <fullName evidence="1">Serine protease</fullName>
    </submittedName>
</protein>
<dbReference type="Proteomes" id="UP000030421">
    <property type="component" value="Unassembled WGS sequence"/>
</dbReference>
<evidence type="ECO:0000313" key="2">
    <source>
        <dbReference type="Proteomes" id="UP000030421"/>
    </source>
</evidence>
<keyword evidence="1" id="KW-0378">Hydrolase</keyword>
<name>A0ACC4NTT3_9VIBR</name>
<keyword evidence="1" id="KW-0645">Protease</keyword>
<organism evidence="1 2">
    <name type="scientific">Vibrio caribbeanicus</name>
    <dbReference type="NCBI Taxonomy" id="701175"/>
    <lineage>
        <taxon>Bacteria</taxon>
        <taxon>Pseudomonadati</taxon>
        <taxon>Pseudomonadota</taxon>
        <taxon>Gammaproteobacteria</taxon>
        <taxon>Vibrionales</taxon>
        <taxon>Vibrionaceae</taxon>
        <taxon>Vibrio</taxon>
    </lineage>
</organism>
<accession>A0ACC4NTT3</accession>
<sequence length="783" mass="83380">MLRGEWDMREVDYGMFNWKQWLCLLLLPISINVLAQKDESVELRPGTVIYKIDANASPSDLKGLNALLKSQGLVSERTLEGSQIVIATFEHHGRETAIANIIDKSGYVEFAEPDYVVDPTLQPNDTFFANQWHHNNVNSQQAWDITTGSHTVLVGVCDTGFDVNHPDLGPNLRTDLAFNAHDGSTNIFDANGHGTGSAGTLGAVGNNGIGVAGANWEVDIIPVRIAISDQNSSAYISTMATCIEYAADNGARVVNLSYGGIQYDTIDAAAQYLRSKNGLLFMSAGNSGQEHSYPDFTSFIGVGATDRDDSRASFSSWGNYVDITAPGVDIATTYPDNQYVYYSGTSFSSPLTAGIAALMVAANPAITPEEIETGLFSTAVDIGSAGDDNVFGHGLVDAYAAVMYAMNLNNLEAPVADIVVSSNSVPFGSSVDFDGSGSTDGDGTIVSYLWDFGDGNISASMMATHTYDQAGSFQVSLTVTDDDGLSDSALTNIQVTNMLPTPVLEISNPSSSYDIGEAIFFIGSNSTDPDGNIVSYLWEFGNGATSSSMDPEYAYASAGTYTVTLTVTDNAGSANSTDVMVTIVDPFVVNAPTGLTASVDGLSVTLSWQDNSANEDEYVVERGAKYRGRVRFEQVAVLPMDSTIYVDTVPNTGEFSYRITARNTNDEATSDTIKVTVDSNTDPEPEPGGLAAPTNLVASSSGGNVNLSWSDNSGDELGFYIERGLKRKGQIDFAPIGQVGANETSFTDSEFGSLPNGNYAYRVQAYKSGEVSGYSNTSEVRKK</sequence>
<dbReference type="EMBL" id="JRWR01000012">
    <property type="protein sequence ID" value="KHD23966.1"/>
    <property type="molecule type" value="Genomic_DNA"/>
</dbReference>
<proteinExistence type="predicted"/>
<evidence type="ECO:0000313" key="1">
    <source>
        <dbReference type="EMBL" id="KHD23966.1"/>
    </source>
</evidence>
<reference evidence="1" key="1">
    <citation type="submission" date="2014-10" db="EMBL/GenBank/DDBJ databases">
        <title>Genome sequencing of Vibrio caribbeanicus T14.</title>
        <authorList>
            <person name="Chan K.-G."/>
            <person name="Mohamad N.I."/>
        </authorList>
    </citation>
    <scope>NUCLEOTIDE SEQUENCE</scope>
    <source>
        <strain evidence="1">T14</strain>
    </source>
</reference>
<keyword evidence="2" id="KW-1185">Reference proteome</keyword>
<gene>
    <name evidence="1" type="ORF">NM09_15790</name>
</gene>